<reference evidence="10" key="1">
    <citation type="submission" date="2022-06" db="EMBL/GenBank/DDBJ databases">
        <authorList>
            <person name="Berger JAMES D."/>
            <person name="Berger JAMES D."/>
        </authorList>
    </citation>
    <scope>NUCLEOTIDE SEQUENCE [LARGE SCALE GENOMIC DNA]</scope>
</reference>
<evidence type="ECO:0000256" key="7">
    <source>
        <dbReference type="PIRSR" id="PIRSR000193-1"/>
    </source>
</evidence>
<keyword evidence="6" id="KW-0560">Oxidoreductase</keyword>
<evidence type="ECO:0000256" key="1">
    <source>
        <dbReference type="ARBA" id="ARBA00005205"/>
    </source>
</evidence>
<protein>
    <recommendedName>
        <fullName evidence="3">pyrroline-5-carboxylate reductase</fullName>
        <ecNumber evidence="3">1.5.1.2</ecNumber>
    </recommendedName>
</protein>
<evidence type="ECO:0000256" key="5">
    <source>
        <dbReference type="ARBA" id="ARBA00022857"/>
    </source>
</evidence>
<evidence type="ECO:0000256" key="4">
    <source>
        <dbReference type="ARBA" id="ARBA00022650"/>
    </source>
</evidence>
<dbReference type="InterPro" id="IPR036291">
    <property type="entry name" value="NAD(P)-bd_dom_sf"/>
</dbReference>
<dbReference type="NCBIfam" id="TIGR00112">
    <property type="entry name" value="proC"/>
    <property type="match status" value="1"/>
</dbReference>
<dbReference type="InterPro" id="IPR028939">
    <property type="entry name" value="P5C_Rdtase_cat_N"/>
</dbReference>
<dbReference type="InterPro" id="IPR008927">
    <property type="entry name" value="6-PGluconate_DH-like_C_sf"/>
</dbReference>
<dbReference type="Proteomes" id="UP000050795">
    <property type="component" value="Unassembled WGS sequence"/>
</dbReference>
<dbReference type="InterPro" id="IPR029036">
    <property type="entry name" value="P5CR_dimer"/>
</dbReference>
<evidence type="ECO:0000256" key="3">
    <source>
        <dbReference type="ARBA" id="ARBA00012855"/>
    </source>
</evidence>
<comment type="pathway">
    <text evidence="1">Amino-acid biosynthesis; L-proline biosynthesis; L-proline from L-glutamate 5-semialdehyde: step 1/1.</text>
</comment>
<feature type="binding site" evidence="7">
    <location>
        <begin position="43"/>
        <end position="48"/>
    </location>
    <ligand>
        <name>NADP(+)</name>
        <dbReference type="ChEBI" id="CHEBI:58349"/>
    </ligand>
</feature>
<dbReference type="PIRSF" id="PIRSF000193">
    <property type="entry name" value="Pyrrol-5-carb_rd"/>
    <property type="match status" value="1"/>
</dbReference>
<feature type="domain" description="Pyrroline-5-carboxylate reductase dimerisation" evidence="9">
    <location>
        <begin position="206"/>
        <end position="307"/>
    </location>
</feature>
<sequence length="314" mass="33635">MLLNAELIWQKSNSLKSCLFYTTRYAMSTDVKKTLATKHYGFLGSGNMSQALVKGFLSSGIINGSQVTMTDRYGLSFPDAEFIVSLKNLCAKYGVEYIQTNEPMVEKSDIVFACVKPHILLPVLKQLSDKLHNKLLVSIAAGITLEQIQQAVPKSTRIIRIMPNTPCLIGIGTAVYAHTSSVTEQDVLLISTLCSSIFPVFEALPESLFNAAVGVAGSAPAYIYMVAEAITDAGVLLGLPRPIAQKLVVNTILGSAAMIQKTGKNTTELKNDVCSPGGTTIQGVYALEKGGLRATLMDAVQKVCAHGEALSKKS</sequence>
<dbReference type="PANTHER" id="PTHR11645">
    <property type="entry name" value="PYRROLINE-5-CARBOXYLATE REDUCTASE"/>
    <property type="match status" value="1"/>
</dbReference>
<evidence type="ECO:0000313" key="10">
    <source>
        <dbReference type="Proteomes" id="UP000050795"/>
    </source>
</evidence>
<feature type="domain" description="Pyrroline-5-carboxylate reductase catalytic N-terminal" evidence="8">
    <location>
        <begin position="40"/>
        <end position="142"/>
    </location>
</feature>
<dbReference type="SUPFAM" id="SSF48179">
    <property type="entry name" value="6-phosphogluconate dehydrogenase C-terminal domain-like"/>
    <property type="match status" value="1"/>
</dbReference>
<dbReference type="EC" id="1.5.1.2" evidence="3"/>
<accession>A0AA85JQM9</accession>
<dbReference type="Pfam" id="PF14748">
    <property type="entry name" value="P5CR_dimer"/>
    <property type="match status" value="1"/>
</dbReference>
<dbReference type="SUPFAM" id="SSF51735">
    <property type="entry name" value="NAD(P)-binding Rossmann-fold domains"/>
    <property type="match status" value="1"/>
</dbReference>
<name>A0AA85JQM9_TRIRE</name>
<evidence type="ECO:0000259" key="8">
    <source>
        <dbReference type="Pfam" id="PF03807"/>
    </source>
</evidence>
<evidence type="ECO:0000259" key="9">
    <source>
        <dbReference type="Pfam" id="PF14748"/>
    </source>
</evidence>
<dbReference type="GO" id="GO:0055129">
    <property type="term" value="P:L-proline biosynthetic process"/>
    <property type="evidence" value="ECO:0007669"/>
    <property type="project" value="TreeGrafter"/>
</dbReference>
<proteinExistence type="inferred from homology"/>
<evidence type="ECO:0000256" key="6">
    <source>
        <dbReference type="ARBA" id="ARBA00023002"/>
    </source>
</evidence>
<dbReference type="GO" id="GO:0004735">
    <property type="term" value="F:pyrroline-5-carboxylate reductase activity"/>
    <property type="evidence" value="ECO:0007669"/>
    <property type="project" value="UniProtKB-EC"/>
</dbReference>
<dbReference type="WBParaSite" id="TREG1_41020.3">
    <property type="protein sequence ID" value="TREG1_41020.3"/>
    <property type="gene ID" value="TREG1_41020"/>
</dbReference>
<evidence type="ECO:0000256" key="2">
    <source>
        <dbReference type="ARBA" id="ARBA00005525"/>
    </source>
</evidence>
<dbReference type="AlphaFoldDB" id="A0AA85JQM9"/>
<organism evidence="10 11">
    <name type="scientific">Trichobilharzia regenti</name>
    <name type="common">Nasal bird schistosome</name>
    <dbReference type="NCBI Taxonomy" id="157069"/>
    <lineage>
        <taxon>Eukaryota</taxon>
        <taxon>Metazoa</taxon>
        <taxon>Spiralia</taxon>
        <taxon>Lophotrochozoa</taxon>
        <taxon>Platyhelminthes</taxon>
        <taxon>Trematoda</taxon>
        <taxon>Digenea</taxon>
        <taxon>Strigeidida</taxon>
        <taxon>Schistosomatoidea</taxon>
        <taxon>Schistosomatidae</taxon>
        <taxon>Trichobilharzia</taxon>
    </lineage>
</organism>
<dbReference type="Gene3D" id="1.10.3730.10">
    <property type="entry name" value="ProC C-terminal domain-like"/>
    <property type="match status" value="1"/>
</dbReference>
<dbReference type="Pfam" id="PF03807">
    <property type="entry name" value="F420_oxidored"/>
    <property type="match status" value="1"/>
</dbReference>
<keyword evidence="4" id="KW-0641">Proline biosynthesis</keyword>
<keyword evidence="5 7" id="KW-0521">NADP</keyword>
<feature type="binding site" evidence="7">
    <location>
        <position position="101"/>
    </location>
    <ligand>
        <name>NADPH</name>
        <dbReference type="ChEBI" id="CHEBI:57783"/>
    </ligand>
</feature>
<dbReference type="Gene3D" id="3.40.50.720">
    <property type="entry name" value="NAD(P)-binding Rossmann-like Domain"/>
    <property type="match status" value="1"/>
</dbReference>
<dbReference type="PANTHER" id="PTHR11645:SF62">
    <property type="entry name" value="PYRROLINE-5-CARBOXYLATE REDUCTASE"/>
    <property type="match status" value="1"/>
</dbReference>
<comment type="similarity">
    <text evidence="2">Belongs to the pyrroline-5-carboxylate reductase family.</text>
</comment>
<reference evidence="11" key="2">
    <citation type="submission" date="2023-11" db="UniProtKB">
        <authorList>
            <consortium name="WormBaseParasite"/>
        </authorList>
    </citation>
    <scope>IDENTIFICATION</scope>
</reference>
<evidence type="ECO:0000313" key="11">
    <source>
        <dbReference type="WBParaSite" id="TREG1_41020.3"/>
    </source>
</evidence>
<dbReference type="InterPro" id="IPR000304">
    <property type="entry name" value="Pyrroline-COOH_reductase"/>
</dbReference>
<dbReference type="FunFam" id="1.10.3730.10:FF:000001">
    <property type="entry name" value="Pyrroline-5-carboxylate reductase"/>
    <property type="match status" value="1"/>
</dbReference>
<keyword evidence="4" id="KW-0028">Amino-acid biosynthesis</keyword>
<keyword evidence="10" id="KW-1185">Reference proteome</keyword>
<dbReference type="HAMAP" id="MF_01925">
    <property type="entry name" value="P5C_reductase"/>
    <property type="match status" value="1"/>
</dbReference>